<dbReference type="RefSeq" id="WP_003566205.1">
    <property type="nucleotide sequence ID" value="NZ_BAYM01000029.1"/>
</dbReference>
<accession>A0A0C9Q7L1</accession>
<dbReference type="Gene3D" id="1.10.10.10">
    <property type="entry name" value="Winged helix-like DNA-binding domain superfamily/Winged helix DNA-binding domain"/>
    <property type="match status" value="1"/>
</dbReference>
<dbReference type="PANTHER" id="PTHR33169:SF14">
    <property type="entry name" value="TRANSCRIPTIONAL REGULATOR RV3488"/>
    <property type="match status" value="1"/>
</dbReference>
<dbReference type="PANTHER" id="PTHR33169">
    <property type="entry name" value="PADR-FAMILY TRANSCRIPTIONAL REGULATOR"/>
    <property type="match status" value="1"/>
</dbReference>
<gene>
    <name evidence="2" type="ORF">LC0644_0411</name>
</gene>
<dbReference type="InterPro" id="IPR036390">
    <property type="entry name" value="WH_DNA-bd_sf"/>
</dbReference>
<proteinExistence type="predicted"/>
<sequence>MATDTNSQMLKGILQGCLLILLSREELYGYAISEALNDFGFVDIPKGTIYPLLMTMERKGLLISHLRPSPDGPSRKYYAVTAEGMAARQTFQQQWSQLKDHVDQLINEEDKP</sequence>
<comment type="caution">
    <text evidence="2">The sequence shown here is derived from an EMBL/GenBank/DDBJ whole genome shotgun (WGS) entry which is preliminary data.</text>
</comment>
<dbReference type="GeneID" id="57090567"/>
<protein>
    <submittedName>
        <fullName evidence="2">Transcriptional regulator</fullName>
    </submittedName>
</protein>
<evidence type="ECO:0000313" key="3">
    <source>
        <dbReference type="Proteomes" id="UP000032552"/>
    </source>
</evidence>
<dbReference type="Proteomes" id="UP000032552">
    <property type="component" value="Unassembled WGS sequence"/>
</dbReference>
<dbReference type="InterPro" id="IPR052509">
    <property type="entry name" value="Metal_resp_DNA-bind_regulator"/>
</dbReference>
<name>A0A0C9Q7L1_LACPA</name>
<evidence type="ECO:0000259" key="1">
    <source>
        <dbReference type="Pfam" id="PF03551"/>
    </source>
</evidence>
<dbReference type="SUPFAM" id="SSF46785">
    <property type="entry name" value="Winged helix' DNA-binding domain"/>
    <property type="match status" value="1"/>
</dbReference>
<dbReference type="AlphaFoldDB" id="A0A0C9Q7L1"/>
<dbReference type="EMBL" id="BAYM01000029">
    <property type="protein sequence ID" value="GAN35822.1"/>
    <property type="molecule type" value="Genomic_DNA"/>
</dbReference>
<reference evidence="3" key="1">
    <citation type="submission" date="2014-05" db="EMBL/GenBank/DDBJ databases">
        <title>Whole genome sequencing of Lactobacillus casei NRIC0644.</title>
        <authorList>
            <person name="Atarashi H."/>
            <person name="Yoshida Y."/>
            <person name="Fujimura S."/>
            <person name="Tanaka N."/>
            <person name="Shiwa Y."/>
            <person name="Yoshikawa H."/>
            <person name="Okada S."/>
            <person name="Nakagawa J."/>
        </authorList>
    </citation>
    <scope>NUCLEOTIDE SEQUENCE [LARGE SCALE GENOMIC DNA]</scope>
    <source>
        <strain evidence="3">NRIC0644</strain>
    </source>
</reference>
<organism evidence="2 3">
    <name type="scientific">Lacticaseibacillus paracasei NRIC 0644</name>
    <dbReference type="NCBI Taxonomy" id="1435038"/>
    <lineage>
        <taxon>Bacteria</taxon>
        <taxon>Bacillati</taxon>
        <taxon>Bacillota</taxon>
        <taxon>Bacilli</taxon>
        <taxon>Lactobacillales</taxon>
        <taxon>Lactobacillaceae</taxon>
        <taxon>Lacticaseibacillus</taxon>
    </lineage>
</organism>
<evidence type="ECO:0000313" key="2">
    <source>
        <dbReference type="EMBL" id="GAN35822.1"/>
    </source>
</evidence>
<dbReference type="Pfam" id="PF03551">
    <property type="entry name" value="PadR"/>
    <property type="match status" value="1"/>
</dbReference>
<feature type="domain" description="Transcription regulator PadR N-terminal" evidence="1">
    <location>
        <begin position="18"/>
        <end position="88"/>
    </location>
</feature>
<dbReference type="InterPro" id="IPR005149">
    <property type="entry name" value="Tscrpt_reg_PadR_N"/>
</dbReference>
<dbReference type="InterPro" id="IPR036388">
    <property type="entry name" value="WH-like_DNA-bd_sf"/>
</dbReference>